<comment type="caution">
    <text evidence="1">The sequence shown here is derived from an EMBL/GenBank/DDBJ whole genome shotgun (WGS) entry which is preliminary data.</text>
</comment>
<gene>
    <name evidence="1" type="ORF">DPMN_166624</name>
</gene>
<protein>
    <submittedName>
        <fullName evidence="1">Uncharacterized protein</fullName>
    </submittedName>
</protein>
<reference evidence="1" key="2">
    <citation type="submission" date="2020-11" db="EMBL/GenBank/DDBJ databases">
        <authorList>
            <person name="McCartney M.A."/>
            <person name="Auch B."/>
            <person name="Kono T."/>
            <person name="Mallez S."/>
            <person name="Becker A."/>
            <person name="Gohl D.M."/>
            <person name="Silverstein K.A.T."/>
            <person name="Koren S."/>
            <person name="Bechman K.B."/>
            <person name="Herman A."/>
            <person name="Abrahante J.E."/>
            <person name="Garbe J."/>
        </authorList>
    </citation>
    <scope>NUCLEOTIDE SEQUENCE</scope>
    <source>
        <strain evidence="1">Duluth1</strain>
        <tissue evidence="1">Whole animal</tissue>
    </source>
</reference>
<name>A0A9D4IVM6_DREPO</name>
<dbReference type="EMBL" id="JAIWYP010000008">
    <property type="protein sequence ID" value="KAH3788480.1"/>
    <property type="molecule type" value="Genomic_DNA"/>
</dbReference>
<sequence length="58" mass="6590">MGKKTLQLMMLEEGYPQKAWIRSYEDGSATEAVQIEVAGAFVLYPDGHGQWQYQQTLP</sequence>
<proteinExistence type="predicted"/>
<evidence type="ECO:0000313" key="1">
    <source>
        <dbReference type="EMBL" id="KAH3788480.1"/>
    </source>
</evidence>
<evidence type="ECO:0000313" key="2">
    <source>
        <dbReference type="Proteomes" id="UP000828390"/>
    </source>
</evidence>
<dbReference type="Proteomes" id="UP000828390">
    <property type="component" value="Unassembled WGS sequence"/>
</dbReference>
<accession>A0A9D4IVM6</accession>
<reference evidence="1" key="1">
    <citation type="journal article" date="2019" name="bioRxiv">
        <title>The Genome of the Zebra Mussel, Dreissena polymorpha: A Resource for Invasive Species Research.</title>
        <authorList>
            <person name="McCartney M.A."/>
            <person name="Auch B."/>
            <person name="Kono T."/>
            <person name="Mallez S."/>
            <person name="Zhang Y."/>
            <person name="Obille A."/>
            <person name="Becker A."/>
            <person name="Abrahante J.E."/>
            <person name="Garbe J."/>
            <person name="Badalamenti J.P."/>
            <person name="Herman A."/>
            <person name="Mangelson H."/>
            <person name="Liachko I."/>
            <person name="Sullivan S."/>
            <person name="Sone E.D."/>
            <person name="Koren S."/>
            <person name="Silverstein K.A.T."/>
            <person name="Beckman K.B."/>
            <person name="Gohl D.M."/>
        </authorList>
    </citation>
    <scope>NUCLEOTIDE SEQUENCE</scope>
    <source>
        <strain evidence="1">Duluth1</strain>
        <tissue evidence="1">Whole animal</tissue>
    </source>
</reference>
<keyword evidence="2" id="KW-1185">Reference proteome</keyword>
<dbReference type="AlphaFoldDB" id="A0A9D4IVM6"/>
<organism evidence="1 2">
    <name type="scientific">Dreissena polymorpha</name>
    <name type="common">Zebra mussel</name>
    <name type="synonym">Mytilus polymorpha</name>
    <dbReference type="NCBI Taxonomy" id="45954"/>
    <lineage>
        <taxon>Eukaryota</taxon>
        <taxon>Metazoa</taxon>
        <taxon>Spiralia</taxon>
        <taxon>Lophotrochozoa</taxon>
        <taxon>Mollusca</taxon>
        <taxon>Bivalvia</taxon>
        <taxon>Autobranchia</taxon>
        <taxon>Heteroconchia</taxon>
        <taxon>Euheterodonta</taxon>
        <taxon>Imparidentia</taxon>
        <taxon>Neoheterodontei</taxon>
        <taxon>Myida</taxon>
        <taxon>Dreissenoidea</taxon>
        <taxon>Dreissenidae</taxon>
        <taxon>Dreissena</taxon>
    </lineage>
</organism>